<dbReference type="GO" id="GO:0006508">
    <property type="term" value="P:proteolysis"/>
    <property type="evidence" value="ECO:0007669"/>
    <property type="project" value="InterPro"/>
</dbReference>
<evidence type="ECO:0000313" key="4">
    <source>
        <dbReference type="Proteomes" id="UP000199417"/>
    </source>
</evidence>
<dbReference type="InterPro" id="IPR006311">
    <property type="entry name" value="TAT_signal"/>
</dbReference>
<dbReference type="STRING" id="168276.SAMN05444580_103484"/>
<keyword evidence="4" id="KW-1185">Reference proteome</keyword>
<dbReference type="GO" id="GO:0004252">
    <property type="term" value="F:serine-type endopeptidase activity"/>
    <property type="evidence" value="ECO:0007669"/>
    <property type="project" value="InterPro"/>
</dbReference>
<evidence type="ECO:0000256" key="1">
    <source>
        <dbReference type="SAM" id="SignalP"/>
    </source>
</evidence>
<evidence type="ECO:0000259" key="2">
    <source>
        <dbReference type="Pfam" id="PF00089"/>
    </source>
</evidence>
<accession>A0A1G6TDE2</accession>
<dbReference type="SUPFAM" id="SSF50494">
    <property type="entry name" value="Trypsin-like serine proteases"/>
    <property type="match status" value="1"/>
</dbReference>
<reference evidence="3 4" key="1">
    <citation type="submission" date="2016-10" db="EMBL/GenBank/DDBJ databases">
        <authorList>
            <person name="de Groot N.N."/>
        </authorList>
    </citation>
    <scope>NUCLEOTIDE SEQUENCE [LARGE SCALE GENOMIC DNA]</scope>
    <source>
        <strain evidence="3 4">JCM 11308</strain>
    </source>
</reference>
<dbReference type="InterPro" id="IPR001254">
    <property type="entry name" value="Trypsin_dom"/>
</dbReference>
<keyword evidence="1" id="KW-0732">Signal</keyword>
<dbReference type="RefSeq" id="WP_072846604.1">
    <property type="nucleotide sequence ID" value="NZ_FNAB01000003.1"/>
</dbReference>
<dbReference type="Gene3D" id="3.30.300.50">
    <property type="match status" value="1"/>
</dbReference>
<dbReference type="InterPro" id="IPR043504">
    <property type="entry name" value="Peptidase_S1_PA_chymotrypsin"/>
</dbReference>
<dbReference type="Gene3D" id="2.40.10.10">
    <property type="entry name" value="Trypsin-like serine proteases"/>
    <property type="match status" value="2"/>
</dbReference>
<dbReference type="Proteomes" id="UP000199417">
    <property type="component" value="Unassembled WGS sequence"/>
</dbReference>
<dbReference type="PROSITE" id="PS51318">
    <property type="entry name" value="TAT"/>
    <property type="match status" value="1"/>
</dbReference>
<dbReference type="CDD" id="cd21112">
    <property type="entry name" value="alphaLP-like"/>
    <property type="match status" value="1"/>
</dbReference>
<evidence type="ECO:0000313" key="3">
    <source>
        <dbReference type="EMBL" id="SDD27162.1"/>
    </source>
</evidence>
<dbReference type="AlphaFoldDB" id="A0A1G6TDE2"/>
<feature type="chain" id="PRO_5038355489" evidence="1">
    <location>
        <begin position="30"/>
        <end position="436"/>
    </location>
</feature>
<sequence length="436" mass="44579">MRSVRARRAAMIGSAALLLLAPTAALAQAAPAEPAATVAPAATLPPELVAAIQRDLGLTPEQYLAKADAGQRLVEFAEAMRTKFPDSFAGAWLDPSGNPLIGLADGKGKDDARKAAEDEGYRVKDLPRSERTLSDQLNKAHDWIATLPAPLAGLVGGTGVDIVNNHLVMQVKNTAQGLGWQLPDFLKAVDVVFVPDLGSVGPQPIDAPGGAASQGGDSYAAENAAGAFRCSLGFNGTDGGGRVVNISAGHCDPNRGTAGTANASVAFDMRGQGVFGNRFGTFARSNLEGHDFSVIRIDDNAADRFRNNLVRVPGAAPVAITGTADPVVGAPVCKSGLTTGFTCGTINGVNLTVGVGARTLNHGFSSNICALQGDSGGAMVTGTRALGISSASNVGDMRLCEIAQVITTVLGDAPTLYATPINAILADNPGLSVRTF</sequence>
<feature type="domain" description="Peptidase S1" evidence="2">
    <location>
        <begin position="225"/>
        <end position="393"/>
    </location>
</feature>
<gene>
    <name evidence="3" type="ORF">SAMN05444580_103484</name>
</gene>
<dbReference type="Pfam" id="PF00089">
    <property type="entry name" value="Trypsin"/>
    <property type="match status" value="1"/>
</dbReference>
<dbReference type="EMBL" id="FNAB01000003">
    <property type="protein sequence ID" value="SDD27162.1"/>
    <property type="molecule type" value="Genomic_DNA"/>
</dbReference>
<feature type="signal peptide" evidence="1">
    <location>
        <begin position="1"/>
        <end position="29"/>
    </location>
</feature>
<dbReference type="InterPro" id="IPR009003">
    <property type="entry name" value="Peptidase_S1_PA"/>
</dbReference>
<organism evidence="3 4">
    <name type="scientific">Rhodococcus tukisamuensis</name>
    <dbReference type="NCBI Taxonomy" id="168276"/>
    <lineage>
        <taxon>Bacteria</taxon>
        <taxon>Bacillati</taxon>
        <taxon>Actinomycetota</taxon>
        <taxon>Actinomycetes</taxon>
        <taxon>Mycobacteriales</taxon>
        <taxon>Nocardiaceae</taxon>
        <taxon>Rhodococcus</taxon>
    </lineage>
</organism>
<dbReference type="InterPro" id="IPR035070">
    <property type="entry name" value="Streptogrisin_prodomain"/>
</dbReference>
<name>A0A1G6TDE2_9NOCA</name>
<protein>
    <submittedName>
        <fullName evidence="3">Trypsin</fullName>
    </submittedName>
</protein>
<proteinExistence type="predicted"/>